<organism evidence="10 11">
    <name type="scientific">Cylindrodendrum hubeiense</name>
    <dbReference type="NCBI Taxonomy" id="595255"/>
    <lineage>
        <taxon>Eukaryota</taxon>
        <taxon>Fungi</taxon>
        <taxon>Dikarya</taxon>
        <taxon>Ascomycota</taxon>
        <taxon>Pezizomycotina</taxon>
        <taxon>Sordariomycetes</taxon>
        <taxon>Hypocreomycetidae</taxon>
        <taxon>Hypocreales</taxon>
        <taxon>Nectriaceae</taxon>
        <taxon>Cylindrodendrum</taxon>
    </lineage>
</organism>
<comment type="subcellular location">
    <subcellularLocation>
        <location evidence="1">Endomembrane system</location>
        <topology evidence="1">Multi-pass membrane protein</topology>
    </subcellularLocation>
</comment>
<evidence type="ECO:0000256" key="9">
    <source>
        <dbReference type="SAM" id="Phobius"/>
    </source>
</evidence>
<evidence type="ECO:0000256" key="8">
    <source>
        <dbReference type="SAM" id="MobiDB-lite"/>
    </source>
</evidence>
<evidence type="ECO:0000256" key="2">
    <source>
        <dbReference type="ARBA" id="ARBA00008335"/>
    </source>
</evidence>
<dbReference type="GO" id="GO:0005768">
    <property type="term" value="C:endosome"/>
    <property type="evidence" value="ECO:0007669"/>
    <property type="project" value="TreeGrafter"/>
</dbReference>
<comment type="similarity">
    <text evidence="2">Belongs to the major facilitator superfamily.</text>
</comment>
<protein>
    <submittedName>
        <fullName evidence="10">Uncharacterized protein</fullName>
    </submittedName>
</protein>
<dbReference type="GO" id="GO:0005774">
    <property type="term" value="C:vacuolar membrane"/>
    <property type="evidence" value="ECO:0007669"/>
    <property type="project" value="TreeGrafter"/>
</dbReference>
<feature type="transmembrane region" description="Helical" evidence="9">
    <location>
        <begin position="149"/>
        <end position="171"/>
    </location>
</feature>
<gene>
    <name evidence="10" type="ORF">G7Z17_g4019</name>
</gene>
<dbReference type="Proteomes" id="UP000722485">
    <property type="component" value="Unassembled WGS sequence"/>
</dbReference>
<feature type="transmembrane region" description="Helical" evidence="9">
    <location>
        <begin position="332"/>
        <end position="348"/>
    </location>
</feature>
<keyword evidence="4 9" id="KW-0812">Transmembrane</keyword>
<accession>A0A9P5HBE9</accession>
<dbReference type="PANTHER" id="PTHR23501:SF92">
    <property type="entry name" value="GLUTATHIONE EXCHANGER 1-RELATED"/>
    <property type="match status" value="1"/>
</dbReference>
<dbReference type="GO" id="GO:0015343">
    <property type="term" value="F:siderophore-iron transmembrane transporter activity"/>
    <property type="evidence" value="ECO:0007669"/>
    <property type="project" value="TreeGrafter"/>
</dbReference>
<feature type="transmembrane region" description="Helical" evidence="9">
    <location>
        <begin position="258"/>
        <end position="281"/>
    </location>
</feature>
<sequence>MNSTGDDAEAVDRGSKEVAAEAQMASSDSSETAPAEETLPGVLRMEALNNELTFPERCCLFLSIFFVSYAYVMDAVTRSTYQSYATSSYSQHSLLSTINVIKGVIAAVIQPLVAKLSDLIGRMELFLIVTVFYIVGTIIEASTTNVQGFAVGALFYQIGYISTISIFEIIIADLTSIRSRVFFVFIPNMPYLINTWVGGQVASAVLSATTWQWGIGMWCIIYPFCTIPFIAIMLLVGRRAAKKLPPIKKVQLGSVMELFWKLDIVGIFLLTAVLSLTLIPLTLAGGEDKKWKTAGILTPVILGILITPLFVLWETKATHPMMPSYLIRERGMWAAMGLSTFMTFSWYTQSDFLYTVLYVSFDFSVAAATRVASVYSFCAVVGGASLGLVIFKVRRLKPFILGGLALWLVAYGILIHFRGGTGSGSQAGIIAGQVLLGLAGGFFPYPNLAAAQALAKHGDLAVVTSLILTMNNVGMALGGCVSGAIWTQTLYDRLQKDLAPNTELAAAVYASPLYVVPEYPVGTDERAAIIESYRYIQRLLTITGICLAVPMIAFALCLRNTKLTKHKHTMA</sequence>
<dbReference type="OrthoDB" id="4088837at2759"/>
<proteinExistence type="inferred from homology"/>
<keyword evidence="7 9" id="KW-0472">Membrane</keyword>
<comment type="caution">
    <text evidence="10">The sequence shown here is derived from an EMBL/GenBank/DDBJ whole genome shotgun (WGS) entry which is preliminary data.</text>
</comment>
<feature type="transmembrane region" description="Helical" evidence="9">
    <location>
        <begin position="191"/>
        <end position="209"/>
    </location>
</feature>
<feature type="compositionally biased region" description="Basic and acidic residues" evidence="8">
    <location>
        <begin position="10"/>
        <end position="19"/>
    </location>
</feature>
<dbReference type="EMBL" id="JAANBB010000054">
    <property type="protein sequence ID" value="KAF7552843.1"/>
    <property type="molecule type" value="Genomic_DNA"/>
</dbReference>
<reference evidence="10" key="1">
    <citation type="submission" date="2020-03" db="EMBL/GenBank/DDBJ databases">
        <title>Draft Genome Sequence of Cylindrodendrum hubeiense.</title>
        <authorList>
            <person name="Buettner E."/>
            <person name="Kellner H."/>
        </authorList>
    </citation>
    <scope>NUCLEOTIDE SEQUENCE</scope>
    <source>
        <strain evidence="10">IHI 201604</strain>
    </source>
</reference>
<dbReference type="PANTHER" id="PTHR23501">
    <property type="entry name" value="MAJOR FACILITATOR SUPERFAMILY"/>
    <property type="match status" value="1"/>
</dbReference>
<dbReference type="SUPFAM" id="SSF103473">
    <property type="entry name" value="MFS general substrate transporter"/>
    <property type="match status" value="1"/>
</dbReference>
<keyword evidence="6" id="KW-0406">Ion transport</keyword>
<feature type="transmembrane region" description="Helical" evidence="9">
    <location>
        <begin position="539"/>
        <end position="558"/>
    </location>
</feature>
<name>A0A9P5HBE9_9HYPO</name>
<evidence type="ECO:0000256" key="3">
    <source>
        <dbReference type="ARBA" id="ARBA00022448"/>
    </source>
</evidence>
<dbReference type="AlphaFoldDB" id="A0A9P5HBE9"/>
<feature type="region of interest" description="Disordered" evidence="8">
    <location>
        <begin position="1"/>
        <end position="36"/>
    </location>
</feature>
<feature type="transmembrane region" description="Helical" evidence="9">
    <location>
        <begin position="293"/>
        <end position="312"/>
    </location>
</feature>
<evidence type="ECO:0000313" key="10">
    <source>
        <dbReference type="EMBL" id="KAF7552843.1"/>
    </source>
</evidence>
<evidence type="ECO:0000313" key="11">
    <source>
        <dbReference type="Proteomes" id="UP000722485"/>
    </source>
</evidence>
<evidence type="ECO:0000256" key="7">
    <source>
        <dbReference type="ARBA" id="ARBA00023136"/>
    </source>
</evidence>
<feature type="transmembrane region" description="Helical" evidence="9">
    <location>
        <begin position="215"/>
        <end position="237"/>
    </location>
</feature>
<evidence type="ECO:0000256" key="6">
    <source>
        <dbReference type="ARBA" id="ARBA00023065"/>
    </source>
</evidence>
<feature type="transmembrane region" description="Helical" evidence="9">
    <location>
        <begin position="125"/>
        <end position="143"/>
    </location>
</feature>
<feature type="transmembrane region" description="Helical" evidence="9">
    <location>
        <begin position="398"/>
        <end position="417"/>
    </location>
</feature>
<keyword evidence="11" id="KW-1185">Reference proteome</keyword>
<evidence type="ECO:0000256" key="5">
    <source>
        <dbReference type="ARBA" id="ARBA00022989"/>
    </source>
</evidence>
<evidence type="ECO:0000256" key="4">
    <source>
        <dbReference type="ARBA" id="ARBA00022692"/>
    </source>
</evidence>
<dbReference type="GO" id="GO:0005886">
    <property type="term" value="C:plasma membrane"/>
    <property type="evidence" value="ECO:0007669"/>
    <property type="project" value="TreeGrafter"/>
</dbReference>
<feature type="transmembrane region" description="Helical" evidence="9">
    <location>
        <begin position="54"/>
        <end position="72"/>
    </location>
</feature>
<dbReference type="InterPro" id="IPR036259">
    <property type="entry name" value="MFS_trans_sf"/>
</dbReference>
<dbReference type="FunFam" id="1.20.1250.20:FF:000197">
    <property type="entry name" value="Siderophore iron transporter 1"/>
    <property type="match status" value="1"/>
</dbReference>
<keyword evidence="5 9" id="KW-1133">Transmembrane helix</keyword>
<feature type="transmembrane region" description="Helical" evidence="9">
    <location>
        <begin position="368"/>
        <end position="391"/>
    </location>
</feature>
<feature type="transmembrane region" description="Helical" evidence="9">
    <location>
        <begin position="460"/>
        <end position="486"/>
    </location>
</feature>
<evidence type="ECO:0000256" key="1">
    <source>
        <dbReference type="ARBA" id="ARBA00004127"/>
    </source>
</evidence>
<dbReference type="Gene3D" id="1.20.1250.20">
    <property type="entry name" value="MFS general substrate transporter like domains"/>
    <property type="match status" value="2"/>
</dbReference>
<keyword evidence="3" id="KW-0813">Transport</keyword>
<feature type="transmembrane region" description="Helical" evidence="9">
    <location>
        <begin position="429"/>
        <end position="448"/>
    </location>
</feature>